<dbReference type="Proteomes" id="UP000789901">
    <property type="component" value="Unassembled WGS sequence"/>
</dbReference>
<proteinExistence type="predicted"/>
<evidence type="ECO:0000313" key="2">
    <source>
        <dbReference type="Proteomes" id="UP000789901"/>
    </source>
</evidence>
<reference evidence="1 2" key="1">
    <citation type="submission" date="2021-06" db="EMBL/GenBank/DDBJ databases">
        <authorList>
            <person name="Kallberg Y."/>
            <person name="Tangrot J."/>
            <person name="Rosling A."/>
        </authorList>
    </citation>
    <scope>NUCLEOTIDE SEQUENCE [LARGE SCALE GENOMIC DNA]</scope>
    <source>
        <strain evidence="1 2">120-4 pot B 10/14</strain>
    </source>
</reference>
<dbReference type="EMBL" id="CAJVQB010050179">
    <property type="protein sequence ID" value="CAG8834802.1"/>
    <property type="molecule type" value="Genomic_DNA"/>
</dbReference>
<accession>A0ABN7WM19</accession>
<keyword evidence="2" id="KW-1185">Reference proteome</keyword>
<evidence type="ECO:0000313" key="1">
    <source>
        <dbReference type="EMBL" id="CAG8834802.1"/>
    </source>
</evidence>
<name>A0ABN7WM19_GIGMA</name>
<gene>
    <name evidence="1" type="ORF">GMARGA_LOCUS32252</name>
</gene>
<organism evidence="1 2">
    <name type="scientific">Gigaspora margarita</name>
    <dbReference type="NCBI Taxonomy" id="4874"/>
    <lineage>
        <taxon>Eukaryota</taxon>
        <taxon>Fungi</taxon>
        <taxon>Fungi incertae sedis</taxon>
        <taxon>Mucoromycota</taxon>
        <taxon>Glomeromycotina</taxon>
        <taxon>Glomeromycetes</taxon>
        <taxon>Diversisporales</taxon>
        <taxon>Gigasporaceae</taxon>
        <taxon>Gigaspora</taxon>
    </lineage>
</organism>
<sequence>MILITIAPKTTTKSKLPPNLEELILYINKNIPNISAQVPITDYDIATQTIKEIQNHFKFILIPNYLIDLLDLLQPK</sequence>
<protein>
    <submittedName>
        <fullName evidence="1">2959_t:CDS:1</fullName>
    </submittedName>
</protein>
<feature type="non-terminal residue" evidence="1">
    <location>
        <position position="1"/>
    </location>
</feature>
<comment type="caution">
    <text evidence="1">The sequence shown here is derived from an EMBL/GenBank/DDBJ whole genome shotgun (WGS) entry which is preliminary data.</text>
</comment>